<accession>A0A1W1BWB9</accession>
<keyword evidence="1" id="KW-0479">Metal-binding</keyword>
<evidence type="ECO:0000256" key="1">
    <source>
        <dbReference type="ARBA" id="ARBA00022723"/>
    </source>
</evidence>
<gene>
    <name evidence="5" type="ORF">MNB_SV-12-1423</name>
</gene>
<evidence type="ECO:0000313" key="5">
    <source>
        <dbReference type="EMBL" id="SFV57742.1"/>
    </source>
</evidence>
<dbReference type="Pfam" id="PF00384">
    <property type="entry name" value="Molybdopterin"/>
    <property type="match status" value="1"/>
</dbReference>
<dbReference type="SUPFAM" id="SSF50692">
    <property type="entry name" value="ADC-like"/>
    <property type="match status" value="1"/>
</dbReference>
<dbReference type="GO" id="GO:0051536">
    <property type="term" value="F:iron-sulfur cluster binding"/>
    <property type="evidence" value="ECO:0007669"/>
    <property type="project" value="UniProtKB-KW"/>
</dbReference>
<feature type="domain" description="Molybdopterin oxidoreductase" evidence="4">
    <location>
        <begin position="132"/>
        <end position="405"/>
    </location>
</feature>
<dbReference type="Gene3D" id="3.40.50.740">
    <property type="match status" value="1"/>
</dbReference>
<evidence type="ECO:0000259" key="4">
    <source>
        <dbReference type="Pfam" id="PF00384"/>
    </source>
</evidence>
<evidence type="ECO:0000256" key="3">
    <source>
        <dbReference type="ARBA" id="ARBA00023014"/>
    </source>
</evidence>
<dbReference type="GO" id="GO:0046872">
    <property type="term" value="F:metal ion binding"/>
    <property type="evidence" value="ECO:0007669"/>
    <property type="project" value="UniProtKB-KW"/>
</dbReference>
<dbReference type="PANTHER" id="PTHR43742:SF6">
    <property type="entry name" value="OXIDOREDUCTASE YYAE-RELATED"/>
    <property type="match status" value="1"/>
</dbReference>
<dbReference type="SUPFAM" id="SSF53706">
    <property type="entry name" value="Formate dehydrogenase/DMSO reductase, domains 1-3"/>
    <property type="match status" value="1"/>
</dbReference>
<reference evidence="5" key="1">
    <citation type="submission" date="2016-10" db="EMBL/GenBank/DDBJ databases">
        <authorList>
            <person name="de Groot N.N."/>
        </authorList>
    </citation>
    <scope>NUCLEOTIDE SEQUENCE</scope>
</reference>
<dbReference type="GO" id="GO:0016491">
    <property type="term" value="F:oxidoreductase activity"/>
    <property type="evidence" value="ECO:0007669"/>
    <property type="project" value="InterPro"/>
</dbReference>
<proteinExistence type="predicted"/>
<dbReference type="InterPro" id="IPR050612">
    <property type="entry name" value="Prok_Mopterin_Oxidored"/>
</dbReference>
<dbReference type="PANTHER" id="PTHR43742">
    <property type="entry name" value="TRIMETHYLAMINE-N-OXIDE REDUCTASE"/>
    <property type="match status" value="1"/>
</dbReference>
<dbReference type="Gene3D" id="3.30.2070.10">
    <property type="entry name" value="Formate dehydrogenase/DMSO reductase"/>
    <property type="match status" value="1"/>
</dbReference>
<dbReference type="AlphaFoldDB" id="A0A1W1BWB9"/>
<sequence length="595" mass="67008">MIKTACGLDCPDACGIVVEPNYFPKVVADSAHPTSNGALCSLINRYIHKEPRITKARVGGIEVSLDTALEAIKESLQVKEKLLWRGSGNFGVMQEITNLLFDKIDGTTTKGSLCDGAGDVGIVEGRGVNRILPPQQIAKADVVVVWGKNISVTSSHLMPYLKGKKIIVIDPIETAIAKRADLFLQIMPRSDFYMAIMLARFAFMGDHEDREYLDEFAPEYEDFYDFSRGFRVKAVLEYIGVDLQQMGELLEYLTDNRVVFLVGNGVQKYSTGNFVLQAIDALAVILGHFGKEGSGVAFLGNSKLGFENPFEIGGKKVQKATTNFRDFDTVLIQGGNPVASMPNSGRVIEELKKTKTIIYFGLYENETSAMADIVLPAKNFFEKEDIRLSYAHHIVSPMRKVVEAEYGISEYEFTNTLLQKFGFDALDREEKYLNLWLKQCRKEDGYYLSPAYQETPYEEGFGDEDDEFEFIEDFYDDFESSKRLTRVRKRAKRDESITEFWLVTPKAKNALNTQFTRDNQITLHPSLGFRDGEEIIASTKYGEYQFIVKNSNSMRMDTVLIYANAIGVNYLTPSILSEEGNSACYQEVKIILNSI</sequence>
<organism evidence="5">
    <name type="scientific">hydrothermal vent metagenome</name>
    <dbReference type="NCBI Taxonomy" id="652676"/>
    <lineage>
        <taxon>unclassified sequences</taxon>
        <taxon>metagenomes</taxon>
        <taxon>ecological metagenomes</taxon>
    </lineage>
</organism>
<keyword evidence="2" id="KW-0408">Iron</keyword>
<keyword evidence="3" id="KW-0411">Iron-sulfur</keyword>
<name>A0A1W1BWB9_9ZZZZ</name>
<dbReference type="Gene3D" id="3.40.228.10">
    <property type="entry name" value="Dimethylsulfoxide Reductase, domain 2"/>
    <property type="match status" value="1"/>
</dbReference>
<evidence type="ECO:0000256" key="2">
    <source>
        <dbReference type="ARBA" id="ARBA00023004"/>
    </source>
</evidence>
<protein>
    <submittedName>
        <fullName evidence="5">Anaerobic dehydrogenases, typically selenocysteine-containing</fullName>
    </submittedName>
</protein>
<dbReference type="InterPro" id="IPR006656">
    <property type="entry name" value="Mopterin_OxRdtase"/>
</dbReference>
<dbReference type="InterPro" id="IPR009010">
    <property type="entry name" value="Asp_de-COase-like_dom_sf"/>
</dbReference>
<dbReference type="EMBL" id="FPHE01000080">
    <property type="protein sequence ID" value="SFV57742.1"/>
    <property type="molecule type" value="Genomic_DNA"/>
</dbReference>